<dbReference type="Gene3D" id="3.40.930.10">
    <property type="entry name" value="Mannitol-specific EII, Chain A"/>
    <property type="match status" value="1"/>
</dbReference>
<dbReference type="Pfam" id="PF00359">
    <property type="entry name" value="PTS_EIIA_2"/>
    <property type="match status" value="1"/>
</dbReference>
<reference evidence="2 3" key="2">
    <citation type="submission" date="2020-01" db="EMBL/GenBank/DDBJ databases">
        <title>Microvirga sp. nov., an arsenate reduction bacterium isolated from Tibet hotspring sediments.</title>
        <authorList>
            <person name="Xian W.-D."/>
            <person name="Li W.-J."/>
        </authorList>
    </citation>
    <scope>NUCLEOTIDE SEQUENCE [LARGE SCALE GENOMIC DNA]</scope>
    <source>
        <strain evidence="2 3">KCTC 23863</strain>
    </source>
</reference>
<dbReference type="AlphaFoldDB" id="A0A7X3SMQ3"/>
<evidence type="ECO:0000259" key="1">
    <source>
        <dbReference type="PROSITE" id="PS51094"/>
    </source>
</evidence>
<dbReference type="RefSeq" id="WP_160883141.1">
    <property type="nucleotide sequence ID" value="NZ_WURB01000002.1"/>
</dbReference>
<comment type="caution">
    <text evidence="2">The sequence shown here is derived from an EMBL/GenBank/DDBJ whole genome shotgun (WGS) entry which is preliminary data.</text>
</comment>
<dbReference type="OrthoDB" id="95460at2"/>
<dbReference type="InterPro" id="IPR002178">
    <property type="entry name" value="PTS_EIIA_type-2_dom"/>
</dbReference>
<organism evidence="2 3">
    <name type="scientific">Microvirga makkahensis</name>
    <dbReference type="NCBI Taxonomy" id="1128670"/>
    <lineage>
        <taxon>Bacteria</taxon>
        <taxon>Pseudomonadati</taxon>
        <taxon>Pseudomonadota</taxon>
        <taxon>Alphaproteobacteria</taxon>
        <taxon>Hyphomicrobiales</taxon>
        <taxon>Methylobacteriaceae</taxon>
        <taxon>Microvirga</taxon>
    </lineage>
</organism>
<dbReference type="GO" id="GO:0030295">
    <property type="term" value="F:protein kinase activator activity"/>
    <property type="evidence" value="ECO:0007669"/>
    <property type="project" value="TreeGrafter"/>
</dbReference>
<proteinExistence type="predicted"/>
<dbReference type="PANTHER" id="PTHR47738">
    <property type="entry name" value="PTS SYSTEM FRUCTOSE-LIKE EIIA COMPONENT-RELATED"/>
    <property type="match status" value="1"/>
</dbReference>
<dbReference type="InterPro" id="IPR016152">
    <property type="entry name" value="PTrfase/Anion_transptr"/>
</dbReference>
<dbReference type="Proteomes" id="UP000436483">
    <property type="component" value="Unassembled WGS sequence"/>
</dbReference>
<dbReference type="PROSITE" id="PS51094">
    <property type="entry name" value="PTS_EIIA_TYPE_2"/>
    <property type="match status" value="1"/>
</dbReference>
<dbReference type="SUPFAM" id="SSF55804">
    <property type="entry name" value="Phoshotransferase/anion transport protein"/>
    <property type="match status" value="1"/>
</dbReference>
<dbReference type="InterPro" id="IPR051541">
    <property type="entry name" value="PTS_SugarTrans_NitroReg"/>
</dbReference>
<gene>
    <name evidence="2" type="ORF">GR328_03515</name>
</gene>
<evidence type="ECO:0000313" key="2">
    <source>
        <dbReference type="EMBL" id="MXQ10536.1"/>
    </source>
</evidence>
<name>A0A7X3SMQ3_9HYPH</name>
<reference evidence="2 3" key="1">
    <citation type="submission" date="2019-12" db="EMBL/GenBank/DDBJ databases">
        <authorList>
            <person name="Yuan C.-G."/>
        </authorList>
    </citation>
    <scope>NUCLEOTIDE SEQUENCE [LARGE SCALE GENOMIC DNA]</scope>
    <source>
        <strain evidence="2 3">KCTC 23863</strain>
    </source>
</reference>
<dbReference type="PANTHER" id="PTHR47738:SF1">
    <property type="entry name" value="NITROGEN REGULATORY PROTEIN"/>
    <property type="match status" value="1"/>
</dbReference>
<protein>
    <submittedName>
        <fullName evidence="2">PTS transporter subunit EIIA</fullName>
    </submittedName>
</protein>
<feature type="domain" description="PTS EIIA type-2" evidence="1">
    <location>
        <begin position="8"/>
        <end position="151"/>
    </location>
</feature>
<dbReference type="EMBL" id="WURB01000002">
    <property type="protein sequence ID" value="MXQ10536.1"/>
    <property type="molecule type" value="Genomic_DNA"/>
</dbReference>
<accession>A0A7X3SMQ3</accession>
<sequence length="186" mass="19775">MAPVTMACLITPDRIIPSLRSRDAKHVITQMSHVAAEAASLKPYAVLQAVVARGEHSTFGFGRGIAIPHAPVSGLKQPLGIFARLWPAHDFGAADGLPSDLAFLLLSPNGDDSTHLRALACVVRRLRDPEVAECLRSADDAEALYAVLTSDAWREPDDEPESGHSATPRAGDLTNGAMCTTLNVLC</sequence>
<dbReference type="CDD" id="cd00211">
    <property type="entry name" value="PTS_IIA_fru"/>
    <property type="match status" value="1"/>
</dbReference>
<keyword evidence="3" id="KW-1185">Reference proteome</keyword>
<evidence type="ECO:0000313" key="3">
    <source>
        <dbReference type="Proteomes" id="UP000436483"/>
    </source>
</evidence>